<evidence type="ECO:0000313" key="1">
    <source>
        <dbReference type="EMBL" id="KAK5543642.1"/>
    </source>
</evidence>
<name>A0AAV9QKA1_9PEZI</name>
<protein>
    <submittedName>
        <fullName evidence="1">Uncharacterized protein</fullName>
    </submittedName>
</protein>
<dbReference type="Proteomes" id="UP001345827">
    <property type="component" value="Unassembled WGS sequence"/>
</dbReference>
<dbReference type="AlphaFoldDB" id="A0AAV9QKA1"/>
<organism evidence="1 2">
    <name type="scientific">Vermiconidia calcicola</name>
    <dbReference type="NCBI Taxonomy" id="1690605"/>
    <lineage>
        <taxon>Eukaryota</taxon>
        <taxon>Fungi</taxon>
        <taxon>Dikarya</taxon>
        <taxon>Ascomycota</taxon>
        <taxon>Pezizomycotina</taxon>
        <taxon>Dothideomycetes</taxon>
        <taxon>Dothideomycetidae</taxon>
        <taxon>Mycosphaerellales</taxon>
        <taxon>Extremaceae</taxon>
        <taxon>Vermiconidia</taxon>
    </lineage>
</organism>
<reference evidence="1 2" key="1">
    <citation type="submission" date="2023-06" db="EMBL/GenBank/DDBJ databases">
        <title>Black Yeasts Isolated from many extreme environments.</title>
        <authorList>
            <person name="Coleine C."/>
            <person name="Stajich J.E."/>
            <person name="Selbmann L."/>
        </authorList>
    </citation>
    <scope>NUCLEOTIDE SEQUENCE [LARGE SCALE GENOMIC DNA]</scope>
    <source>
        <strain evidence="1 2">CCFEE 5887</strain>
    </source>
</reference>
<sequence length="146" mass="16046">MSGQLHRLEPDIVPPDVVVNSGRAGVGLYNHRVEVRQDFLQLLQAGGPDPIDLTIGEFLVLASQATGNITITLDEESEDTNFFTSQEIRTRMGSTPGVLGLANKPFKLLLRWQHDEESGKVVFFVMKGAKAELFSFAVYIASSARI</sequence>
<comment type="caution">
    <text evidence="1">The sequence shown here is derived from an EMBL/GenBank/DDBJ whole genome shotgun (WGS) entry which is preliminary data.</text>
</comment>
<keyword evidence="2" id="KW-1185">Reference proteome</keyword>
<dbReference type="EMBL" id="JAXLQG010000002">
    <property type="protein sequence ID" value="KAK5543642.1"/>
    <property type="molecule type" value="Genomic_DNA"/>
</dbReference>
<proteinExistence type="predicted"/>
<accession>A0AAV9QKA1</accession>
<gene>
    <name evidence="1" type="ORF">LTR25_001256</name>
</gene>
<evidence type="ECO:0000313" key="2">
    <source>
        <dbReference type="Proteomes" id="UP001345827"/>
    </source>
</evidence>